<comment type="caution">
    <text evidence="2">The sequence shown here is derived from an EMBL/GenBank/DDBJ whole genome shotgun (WGS) entry which is preliminary data.</text>
</comment>
<dbReference type="Gene3D" id="3.40.630.30">
    <property type="match status" value="1"/>
</dbReference>
<dbReference type="Pfam" id="PF13508">
    <property type="entry name" value="Acetyltransf_7"/>
    <property type="match status" value="1"/>
</dbReference>
<evidence type="ECO:0000313" key="3">
    <source>
        <dbReference type="Proteomes" id="UP000466024"/>
    </source>
</evidence>
<evidence type="ECO:0000313" key="2">
    <source>
        <dbReference type="EMBL" id="KAA0017446.1"/>
    </source>
</evidence>
<dbReference type="PROSITE" id="PS51186">
    <property type="entry name" value="GNAT"/>
    <property type="match status" value="1"/>
</dbReference>
<dbReference type="InterPro" id="IPR053144">
    <property type="entry name" value="Acetyltransferase_Butenolide"/>
</dbReference>
<name>A0A640WD62_9GAMM</name>
<feature type="domain" description="N-acetyltransferase" evidence="1">
    <location>
        <begin position="10"/>
        <end position="157"/>
    </location>
</feature>
<evidence type="ECO:0000259" key="1">
    <source>
        <dbReference type="PROSITE" id="PS51186"/>
    </source>
</evidence>
<organism evidence="2 3">
    <name type="scientific">Salinicola corii</name>
    <dbReference type="NCBI Taxonomy" id="2606937"/>
    <lineage>
        <taxon>Bacteria</taxon>
        <taxon>Pseudomonadati</taxon>
        <taxon>Pseudomonadota</taxon>
        <taxon>Gammaproteobacteria</taxon>
        <taxon>Oceanospirillales</taxon>
        <taxon>Halomonadaceae</taxon>
        <taxon>Salinicola</taxon>
    </lineage>
</organism>
<dbReference type="SUPFAM" id="SSF55729">
    <property type="entry name" value="Acyl-CoA N-acyltransferases (Nat)"/>
    <property type="match status" value="1"/>
</dbReference>
<reference evidence="2 3" key="1">
    <citation type="submission" date="2019-08" db="EMBL/GenBank/DDBJ databases">
        <title>Bioinformatics analysis of the strain L3 and L5.</title>
        <authorList>
            <person name="Li X."/>
        </authorList>
    </citation>
    <scope>NUCLEOTIDE SEQUENCE [LARGE SCALE GENOMIC DNA]</scope>
    <source>
        <strain evidence="2 3">L3</strain>
    </source>
</reference>
<dbReference type="PANTHER" id="PTHR43233:SF1">
    <property type="entry name" value="FAMILY N-ACETYLTRANSFERASE, PUTATIVE (AFU_ORTHOLOGUE AFUA_6G03350)-RELATED"/>
    <property type="match status" value="1"/>
</dbReference>
<dbReference type="PANTHER" id="PTHR43233">
    <property type="entry name" value="FAMILY N-ACETYLTRANSFERASE, PUTATIVE (AFU_ORTHOLOGUE AFUA_6G03350)-RELATED"/>
    <property type="match status" value="1"/>
</dbReference>
<keyword evidence="2" id="KW-0808">Transferase</keyword>
<dbReference type="RefSeq" id="WP_149435813.1">
    <property type="nucleotide sequence ID" value="NZ_VTPX01000007.1"/>
</dbReference>
<dbReference type="InterPro" id="IPR016181">
    <property type="entry name" value="Acyl_CoA_acyltransferase"/>
</dbReference>
<proteinExistence type="predicted"/>
<accession>A0A640WD62</accession>
<protein>
    <submittedName>
        <fullName evidence="2">GNAT family N-acetyltransferase</fullName>
    </submittedName>
</protein>
<keyword evidence="3" id="KW-1185">Reference proteome</keyword>
<dbReference type="Proteomes" id="UP000466024">
    <property type="component" value="Unassembled WGS sequence"/>
</dbReference>
<dbReference type="GO" id="GO:0016747">
    <property type="term" value="F:acyltransferase activity, transferring groups other than amino-acyl groups"/>
    <property type="evidence" value="ECO:0007669"/>
    <property type="project" value="InterPro"/>
</dbReference>
<sequence length="157" mass="17067">MKHDACDDEEAYRLVLEPPDIETYMRLRREAGMNPRSTAGAERGLPGSLFAVQVVHEGAQGSETVGMGRVVGDGGCFYQVVDIAVQPAHQGRGLGKRIMGEIRAYILREAPDNAFVSLLADGEAHRLYAQFGFEPTAPHAIGMAWYPDRAGHRSAEG</sequence>
<dbReference type="EMBL" id="VTPX01000007">
    <property type="protein sequence ID" value="KAA0017446.1"/>
    <property type="molecule type" value="Genomic_DNA"/>
</dbReference>
<gene>
    <name evidence="2" type="ORF">F0A16_12880</name>
</gene>
<dbReference type="CDD" id="cd04301">
    <property type="entry name" value="NAT_SF"/>
    <property type="match status" value="1"/>
</dbReference>
<dbReference type="InterPro" id="IPR000182">
    <property type="entry name" value="GNAT_dom"/>
</dbReference>
<dbReference type="AlphaFoldDB" id="A0A640WD62"/>